<evidence type="ECO:0000259" key="6">
    <source>
        <dbReference type="Pfam" id="PF08281"/>
    </source>
</evidence>
<dbReference type="Pfam" id="PF04542">
    <property type="entry name" value="Sigma70_r2"/>
    <property type="match status" value="1"/>
</dbReference>
<dbReference type="AlphaFoldDB" id="A0A1G2NVZ4"/>
<evidence type="ECO:0000256" key="4">
    <source>
        <dbReference type="ARBA" id="ARBA00023163"/>
    </source>
</evidence>
<sequence length="187" mass="21920">MDEDDNLRVQKYRAGETESFGLLYDKYVRKIYRYVYYKVFDKEAVEDIVSDVFLKALKKIQSFDSVKGSFSAWIYRIARNSVIDYYRTLKQTRDIEDIFDLGFDERGAERLDAEVTLKKVSEYLKTLSPKQREIVVLRVWEEMPYRQIAEIVGGSEESVKMAFSRAVRNIREKFGPLGAVAFLMIMG</sequence>
<dbReference type="CDD" id="cd06171">
    <property type="entry name" value="Sigma70_r4"/>
    <property type="match status" value="1"/>
</dbReference>
<evidence type="ECO:0000313" key="7">
    <source>
        <dbReference type="EMBL" id="OHA40275.1"/>
    </source>
</evidence>
<proteinExistence type="inferred from homology"/>
<keyword evidence="4" id="KW-0804">Transcription</keyword>
<comment type="caution">
    <text evidence="7">The sequence shown here is derived from an EMBL/GenBank/DDBJ whole genome shotgun (WGS) entry which is preliminary data.</text>
</comment>
<evidence type="ECO:0000259" key="5">
    <source>
        <dbReference type="Pfam" id="PF04542"/>
    </source>
</evidence>
<evidence type="ECO:0000256" key="2">
    <source>
        <dbReference type="ARBA" id="ARBA00023015"/>
    </source>
</evidence>
<dbReference type="GO" id="GO:0003677">
    <property type="term" value="F:DNA binding"/>
    <property type="evidence" value="ECO:0007669"/>
    <property type="project" value="InterPro"/>
</dbReference>
<dbReference type="SUPFAM" id="SSF88659">
    <property type="entry name" value="Sigma3 and sigma4 domains of RNA polymerase sigma factors"/>
    <property type="match status" value="1"/>
</dbReference>
<protein>
    <recommendedName>
        <fullName evidence="9">HTH luxR-type domain-containing protein</fullName>
    </recommendedName>
</protein>
<dbReference type="InterPro" id="IPR039425">
    <property type="entry name" value="RNA_pol_sigma-70-like"/>
</dbReference>
<organism evidence="7 8">
    <name type="scientific">Candidatus Taylorbacteria bacterium RIFCSPLOWO2_02_FULL_46_40</name>
    <dbReference type="NCBI Taxonomy" id="1802329"/>
    <lineage>
        <taxon>Bacteria</taxon>
        <taxon>Candidatus Tayloriibacteriota</taxon>
    </lineage>
</organism>
<dbReference type="InterPro" id="IPR013325">
    <property type="entry name" value="RNA_pol_sigma_r2"/>
</dbReference>
<keyword evidence="2" id="KW-0805">Transcription regulation</keyword>
<dbReference type="InterPro" id="IPR014284">
    <property type="entry name" value="RNA_pol_sigma-70_dom"/>
</dbReference>
<evidence type="ECO:0000256" key="1">
    <source>
        <dbReference type="ARBA" id="ARBA00010641"/>
    </source>
</evidence>
<feature type="domain" description="RNA polymerase sigma factor 70 region 4 type 2" evidence="6">
    <location>
        <begin position="119"/>
        <end position="168"/>
    </location>
</feature>
<dbReference type="SUPFAM" id="SSF88946">
    <property type="entry name" value="Sigma2 domain of RNA polymerase sigma factors"/>
    <property type="match status" value="1"/>
</dbReference>
<dbReference type="Proteomes" id="UP000176429">
    <property type="component" value="Unassembled WGS sequence"/>
</dbReference>
<dbReference type="InterPro" id="IPR007627">
    <property type="entry name" value="RNA_pol_sigma70_r2"/>
</dbReference>
<evidence type="ECO:0000313" key="8">
    <source>
        <dbReference type="Proteomes" id="UP000176429"/>
    </source>
</evidence>
<feature type="domain" description="RNA polymerase sigma-70 region 2" evidence="5">
    <location>
        <begin position="23"/>
        <end position="90"/>
    </location>
</feature>
<dbReference type="InterPro" id="IPR013249">
    <property type="entry name" value="RNA_pol_sigma70_r4_t2"/>
</dbReference>
<dbReference type="InterPro" id="IPR036388">
    <property type="entry name" value="WH-like_DNA-bd_sf"/>
</dbReference>
<dbReference type="NCBIfam" id="TIGR02937">
    <property type="entry name" value="sigma70-ECF"/>
    <property type="match status" value="1"/>
</dbReference>
<dbReference type="Gene3D" id="1.10.10.10">
    <property type="entry name" value="Winged helix-like DNA-binding domain superfamily/Winged helix DNA-binding domain"/>
    <property type="match status" value="1"/>
</dbReference>
<gene>
    <name evidence="7" type="ORF">A3H68_00825</name>
</gene>
<dbReference type="Pfam" id="PF08281">
    <property type="entry name" value="Sigma70_r4_2"/>
    <property type="match status" value="1"/>
</dbReference>
<accession>A0A1G2NVZ4</accession>
<reference evidence="7 8" key="1">
    <citation type="journal article" date="2016" name="Nat. Commun.">
        <title>Thousands of microbial genomes shed light on interconnected biogeochemical processes in an aquifer system.</title>
        <authorList>
            <person name="Anantharaman K."/>
            <person name="Brown C.T."/>
            <person name="Hug L.A."/>
            <person name="Sharon I."/>
            <person name="Castelle C.J."/>
            <person name="Probst A.J."/>
            <person name="Thomas B.C."/>
            <person name="Singh A."/>
            <person name="Wilkins M.J."/>
            <person name="Karaoz U."/>
            <person name="Brodie E.L."/>
            <person name="Williams K.H."/>
            <person name="Hubbard S.S."/>
            <person name="Banfield J.F."/>
        </authorList>
    </citation>
    <scope>NUCLEOTIDE SEQUENCE [LARGE SCALE GENOMIC DNA]</scope>
</reference>
<dbReference type="GO" id="GO:0006352">
    <property type="term" value="P:DNA-templated transcription initiation"/>
    <property type="evidence" value="ECO:0007669"/>
    <property type="project" value="InterPro"/>
</dbReference>
<dbReference type="Gene3D" id="1.10.1740.10">
    <property type="match status" value="1"/>
</dbReference>
<dbReference type="PANTHER" id="PTHR43133:SF57">
    <property type="entry name" value="RNA POLYMERASE SIGMA-70 FACTOR"/>
    <property type="match status" value="1"/>
</dbReference>
<dbReference type="InterPro" id="IPR013324">
    <property type="entry name" value="RNA_pol_sigma_r3/r4-like"/>
</dbReference>
<evidence type="ECO:0000256" key="3">
    <source>
        <dbReference type="ARBA" id="ARBA00023082"/>
    </source>
</evidence>
<dbReference type="PANTHER" id="PTHR43133">
    <property type="entry name" value="RNA POLYMERASE ECF-TYPE SIGMA FACTO"/>
    <property type="match status" value="1"/>
</dbReference>
<evidence type="ECO:0008006" key="9">
    <source>
        <dbReference type="Google" id="ProtNLM"/>
    </source>
</evidence>
<name>A0A1G2NVZ4_9BACT</name>
<dbReference type="GO" id="GO:0016987">
    <property type="term" value="F:sigma factor activity"/>
    <property type="evidence" value="ECO:0007669"/>
    <property type="project" value="UniProtKB-KW"/>
</dbReference>
<dbReference type="EMBL" id="MHSH01000053">
    <property type="protein sequence ID" value="OHA40275.1"/>
    <property type="molecule type" value="Genomic_DNA"/>
</dbReference>
<comment type="similarity">
    <text evidence="1">Belongs to the sigma-70 factor family. ECF subfamily.</text>
</comment>
<keyword evidence="3" id="KW-0731">Sigma factor</keyword>